<evidence type="ECO:0000313" key="1">
    <source>
        <dbReference type="EMBL" id="MCI95784.1"/>
    </source>
</evidence>
<organism evidence="1 2">
    <name type="scientific">Trifolium medium</name>
    <dbReference type="NCBI Taxonomy" id="97028"/>
    <lineage>
        <taxon>Eukaryota</taxon>
        <taxon>Viridiplantae</taxon>
        <taxon>Streptophyta</taxon>
        <taxon>Embryophyta</taxon>
        <taxon>Tracheophyta</taxon>
        <taxon>Spermatophyta</taxon>
        <taxon>Magnoliopsida</taxon>
        <taxon>eudicotyledons</taxon>
        <taxon>Gunneridae</taxon>
        <taxon>Pentapetalae</taxon>
        <taxon>rosids</taxon>
        <taxon>fabids</taxon>
        <taxon>Fabales</taxon>
        <taxon>Fabaceae</taxon>
        <taxon>Papilionoideae</taxon>
        <taxon>50 kb inversion clade</taxon>
        <taxon>NPAAA clade</taxon>
        <taxon>Hologalegina</taxon>
        <taxon>IRL clade</taxon>
        <taxon>Trifolieae</taxon>
        <taxon>Trifolium</taxon>
    </lineage>
</organism>
<accession>A0A392W555</accession>
<keyword evidence="2" id="KW-1185">Reference proteome</keyword>
<sequence length="38" mass="4069">MVGQSFDSSSVSTVAAAESTRSEWFTYTSDMLEDSDSG</sequence>
<reference evidence="1 2" key="1">
    <citation type="journal article" date="2018" name="Front. Plant Sci.">
        <title>Red Clover (Trifolium pratense) and Zigzag Clover (T. medium) - A Picture of Genomic Similarities and Differences.</title>
        <authorList>
            <person name="Dluhosova J."/>
            <person name="Istvanek J."/>
            <person name="Nedelnik J."/>
            <person name="Repkova J."/>
        </authorList>
    </citation>
    <scope>NUCLEOTIDE SEQUENCE [LARGE SCALE GENOMIC DNA]</scope>
    <source>
        <strain evidence="2">cv. 10/8</strain>
        <tissue evidence="1">Leaf</tissue>
    </source>
</reference>
<name>A0A392W555_9FABA</name>
<protein>
    <submittedName>
        <fullName evidence="1">Uncharacterized protein</fullName>
    </submittedName>
</protein>
<dbReference type="Proteomes" id="UP000265520">
    <property type="component" value="Unassembled WGS sequence"/>
</dbReference>
<dbReference type="EMBL" id="LXQA011396606">
    <property type="protein sequence ID" value="MCI95784.1"/>
    <property type="molecule type" value="Genomic_DNA"/>
</dbReference>
<comment type="caution">
    <text evidence="1">The sequence shown here is derived from an EMBL/GenBank/DDBJ whole genome shotgun (WGS) entry which is preliminary data.</text>
</comment>
<dbReference type="AlphaFoldDB" id="A0A392W555"/>
<evidence type="ECO:0000313" key="2">
    <source>
        <dbReference type="Proteomes" id="UP000265520"/>
    </source>
</evidence>
<proteinExistence type="predicted"/>
<feature type="non-terminal residue" evidence="1">
    <location>
        <position position="38"/>
    </location>
</feature>